<dbReference type="SFLD" id="SFLDG01129">
    <property type="entry name" value="C1.5:_HAD__Beta-PGM__Phosphata"/>
    <property type="match status" value="1"/>
</dbReference>
<organism evidence="1 2">
    <name type="scientific">Saccharopolyspora rosea</name>
    <dbReference type="NCBI Taxonomy" id="524884"/>
    <lineage>
        <taxon>Bacteria</taxon>
        <taxon>Bacillati</taxon>
        <taxon>Actinomycetota</taxon>
        <taxon>Actinomycetes</taxon>
        <taxon>Pseudonocardiales</taxon>
        <taxon>Pseudonocardiaceae</taxon>
        <taxon>Saccharopolyspora</taxon>
    </lineage>
</organism>
<dbReference type="InterPro" id="IPR050155">
    <property type="entry name" value="HAD-like_hydrolase_sf"/>
</dbReference>
<accession>A0ABW3G0U5</accession>
<reference evidence="2" key="1">
    <citation type="journal article" date="2019" name="Int. J. Syst. Evol. Microbiol.">
        <title>The Global Catalogue of Microorganisms (GCM) 10K type strain sequencing project: providing services to taxonomists for standard genome sequencing and annotation.</title>
        <authorList>
            <consortium name="The Broad Institute Genomics Platform"/>
            <consortium name="The Broad Institute Genome Sequencing Center for Infectious Disease"/>
            <person name="Wu L."/>
            <person name="Ma J."/>
        </authorList>
    </citation>
    <scope>NUCLEOTIDE SEQUENCE [LARGE SCALE GENOMIC DNA]</scope>
    <source>
        <strain evidence="2">CCUG 56401</strain>
    </source>
</reference>
<comment type="caution">
    <text evidence="1">The sequence shown here is derived from an EMBL/GenBank/DDBJ whole genome shotgun (WGS) entry which is preliminary data.</text>
</comment>
<dbReference type="PANTHER" id="PTHR43434:SF19">
    <property type="entry name" value="PHOSPHONOACETALDEHYDE HYDROLASE"/>
    <property type="match status" value="1"/>
</dbReference>
<sequence length="270" mass="28645">MSIQLAVLDMAGTTVRDDGLVERAFDAALRESGVGAGAREAAQRHVRETMGQSKIEVFRALFPGDEERAQRGNAAFERHCEELAHECEPVPGAERVVRTLRESGVRTCLTTGFSRSTRQRLLDRLGWADLADLALSPEDAGRGRPHPDMVLTAVLRLRIDDVRSVAVVGDTGSDVLAGLRSGASVVAGVLTGAHDRATLEDHGATHVLPSVADLPDIVARDAFGAGAGAVPRGTAPAFQSDVDISVRSARCGERIAGMSASAVPRRARIW</sequence>
<dbReference type="NCBIfam" id="TIGR03351">
    <property type="entry name" value="PhnX-like"/>
    <property type="match status" value="1"/>
</dbReference>
<dbReference type="InterPro" id="IPR023214">
    <property type="entry name" value="HAD_sf"/>
</dbReference>
<dbReference type="Pfam" id="PF00702">
    <property type="entry name" value="Hydrolase"/>
    <property type="match status" value="1"/>
</dbReference>
<dbReference type="InterPro" id="IPR022468">
    <property type="entry name" value="PhnX-like"/>
</dbReference>
<dbReference type="Proteomes" id="UP001597018">
    <property type="component" value="Unassembled WGS sequence"/>
</dbReference>
<dbReference type="InterPro" id="IPR036412">
    <property type="entry name" value="HAD-like_sf"/>
</dbReference>
<evidence type="ECO:0000313" key="2">
    <source>
        <dbReference type="Proteomes" id="UP001597018"/>
    </source>
</evidence>
<dbReference type="EMBL" id="JBHTIW010000045">
    <property type="protein sequence ID" value="MFD0923873.1"/>
    <property type="molecule type" value="Genomic_DNA"/>
</dbReference>
<dbReference type="Gene3D" id="3.40.50.1000">
    <property type="entry name" value="HAD superfamily/HAD-like"/>
    <property type="match status" value="1"/>
</dbReference>
<name>A0ABW3G0U5_9PSEU</name>
<keyword evidence="2" id="KW-1185">Reference proteome</keyword>
<dbReference type="SFLD" id="SFLDS00003">
    <property type="entry name" value="Haloacid_Dehalogenase"/>
    <property type="match status" value="1"/>
</dbReference>
<dbReference type="SUPFAM" id="SSF56784">
    <property type="entry name" value="HAD-like"/>
    <property type="match status" value="1"/>
</dbReference>
<dbReference type="PANTHER" id="PTHR43434">
    <property type="entry name" value="PHOSPHOGLYCOLATE PHOSPHATASE"/>
    <property type="match status" value="1"/>
</dbReference>
<evidence type="ECO:0000313" key="1">
    <source>
        <dbReference type="EMBL" id="MFD0923873.1"/>
    </source>
</evidence>
<protein>
    <submittedName>
        <fullName evidence="1">Phosphonatase-like hydrolase</fullName>
    </submittedName>
</protein>
<dbReference type="RefSeq" id="WP_317630425.1">
    <property type="nucleotide sequence ID" value="NZ_BAABLT010000014.1"/>
</dbReference>
<gene>
    <name evidence="1" type="ORF">ACFQ16_29350</name>
</gene>
<proteinExistence type="predicted"/>